<evidence type="ECO:0000313" key="1">
    <source>
        <dbReference type="EMBL" id="RIA78626.1"/>
    </source>
</evidence>
<dbReference type="EMBL" id="QKYT01002566">
    <property type="protein sequence ID" value="RIA78626.1"/>
    <property type="molecule type" value="Genomic_DNA"/>
</dbReference>
<reference evidence="1 2" key="1">
    <citation type="submission" date="2018-06" db="EMBL/GenBank/DDBJ databases">
        <title>Comparative genomics reveals the genomic features of Rhizophagus irregularis, R. cerebriforme, R. diaphanum and Gigaspora rosea, and their symbiotic lifestyle signature.</title>
        <authorList>
            <person name="Morin E."/>
            <person name="San Clemente H."/>
            <person name="Chen E.C.H."/>
            <person name="De La Providencia I."/>
            <person name="Hainaut M."/>
            <person name="Kuo A."/>
            <person name="Kohler A."/>
            <person name="Murat C."/>
            <person name="Tang N."/>
            <person name="Roy S."/>
            <person name="Loubradou J."/>
            <person name="Henrissat B."/>
            <person name="Grigoriev I.V."/>
            <person name="Corradi N."/>
            <person name="Roux C."/>
            <person name="Martin F.M."/>
        </authorList>
    </citation>
    <scope>NUCLEOTIDE SEQUENCE [LARGE SCALE GENOMIC DNA]</scope>
    <source>
        <strain evidence="1 2">DAOM 227022</strain>
    </source>
</reference>
<gene>
    <name evidence="1" type="ORF">C1645_842837</name>
</gene>
<evidence type="ECO:0000313" key="2">
    <source>
        <dbReference type="Proteomes" id="UP000265703"/>
    </source>
</evidence>
<comment type="caution">
    <text evidence="1">The sequence shown here is derived from an EMBL/GenBank/DDBJ whole genome shotgun (WGS) entry which is preliminary data.</text>
</comment>
<accession>A0A397S1G6</accession>
<dbReference type="OrthoDB" id="2418036at2759"/>
<proteinExistence type="predicted"/>
<dbReference type="Proteomes" id="UP000265703">
    <property type="component" value="Unassembled WGS sequence"/>
</dbReference>
<organism evidence="1 2">
    <name type="scientific">Glomus cerebriforme</name>
    <dbReference type="NCBI Taxonomy" id="658196"/>
    <lineage>
        <taxon>Eukaryota</taxon>
        <taxon>Fungi</taxon>
        <taxon>Fungi incertae sedis</taxon>
        <taxon>Mucoromycota</taxon>
        <taxon>Glomeromycotina</taxon>
        <taxon>Glomeromycetes</taxon>
        <taxon>Glomerales</taxon>
        <taxon>Glomeraceae</taxon>
        <taxon>Glomus</taxon>
    </lineage>
</organism>
<dbReference type="AlphaFoldDB" id="A0A397S1G6"/>
<sequence length="100" mass="11838">MHRDKKFEKILQAAENPKNIGQGSWALPKNATFLQKTKYELCKQILIYKQDNHLSIEDLTKKINEKSDKEINLNSTKVKDILFYHIDYFSLEQLMTYVES</sequence>
<protein>
    <submittedName>
        <fullName evidence="1">Uncharacterized protein</fullName>
    </submittedName>
</protein>
<name>A0A397S1G6_9GLOM</name>
<keyword evidence="2" id="KW-1185">Reference proteome</keyword>